<keyword evidence="4" id="KW-0804">Transcription</keyword>
<evidence type="ECO:0000256" key="4">
    <source>
        <dbReference type="ARBA" id="ARBA00023163"/>
    </source>
</evidence>
<dbReference type="RefSeq" id="XP_006669675.1">
    <property type="nucleotide sequence ID" value="XM_006669612.1"/>
</dbReference>
<dbReference type="InterPro" id="IPR001138">
    <property type="entry name" value="Zn2Cys6_DnaBD"/>
</dbReference>
<dbReference type="PROSITE" id="PS50048">
    <property type="entry name" value="ZN2_CY6_FUNGAL_2"/>
    <property type="match status" value="1"/>
</dbReference>
<dbReference type="HOGENOM" id="CLU_005701_1_0_1"/>
<dbReference type="Proteomes" id="UP000001610">
    <property type="component" value="Unassembled WGS sequence"/>
</dbReference>
<feature type="compositionally biased region" description="Basic and acidic residues" evidence="6">
    <location>
        <begin position="34"/>
        <end position="71"/>
    </location>
</feature>
<dbReference type="SMART" id="SM00066">
    <property type="entry name" value="GAL4"/>
    <property type="match status" value="1"/>
</dbReference>
<evidence type="ECO:0000256" key="6">
    <source>
        <dbReference type="SAM" id="MobiDB-lite"/>
    </source>
</evidence>
<keyword evidence="3" id="KW-0238">DNA-binding</keyword>
<dbReference type="PROSITE" id="PS00463">
    <property type="entry name" value="ZN2_CY6_FUNGAL_1"/>
    <property type="match status" value="1"/>
</dbReference>
<feature type="region of interest" description="Disordered" evidence="6">
    <location>
        <begin position="1"/>
        <end position="71"/>
    </location>
</feature>
<dbReference type="GO" id="GO:0000981">
    <property type="term" value="F:DNA-binding transcription factor activity, RNA polymerase II-specific"/>
    <property type="evidence" value="ECO:0007669"/>
    <property type="project" value="InterPro"/>
</dbReference>
<proteinExistence type="predicted"/>
<dbReference type="VEuPathDB" id="FungiDB:CCM_04464"/>
<evidence type="ECO:0000256" key="5">
    <source>
        <dbReference type="ARBA" id="ARBA00023242"/>
    </source>
</evidence>
<dbReference type="GO" id="GO:0008270">
    <property type="term" value="F:zinc ion binding"/>
    <property type="evidence" value="ECO:0007669"/>
    <property type="project" value="InterPro"/>
</dbReference>
<evidence type="ECO:0000313" key="9">
    <source>
        <dbReference type="Proteomes" id="UP000001610"/>
    </source>
</evidence>
<dbReference type="OMA" id="QHMLQFT"/>
<dbReference type="InterPro" id="IPR036864">
    <property type="entry name" value="Zn2-C6_fun-type_DNA-bd_sf"/>
</dbReference>
<evidence type="ECO:0000256" key="1">
    <source>
        <dbReference type="ARBA" id="ARBA00022723"/>
    </source>
</evidence>
<evidence type="ECO:0000259" key="7">
    <source>
        <dbReference type="PROSITE" id="PS50048"/>
    </source>
</evidence>
<keyword evidence="2" id="KW-0805">Transcription regulation</keyword>
<feature type="compositionally biased region" description="Polar residues" evidence="6">
    <location>
        <begin position="297"/>
        <end position="318"/>
    </location>
</feature>
<feature type="region of interest" description="Disordered" evidence="6">
    <location>
        <begin position="244"/>
        <end position="320"/>
    </location>
</feature>
<reference evidence="8 9" key="1">
    <citation type="journal article" date="2011" name="Genome Biol.">
        <title>Genome sequence of the insect pathogenic fungus Cordyceps militaris, a valued traditional Chinese medicine.</title>
        <authorList>
            <person name="Zheng P."/>
            <person name="Xia Y."/>
            <person name="Xiao G."/>
            <person name="Xiong C."/>
            <person name="Hu X."/>
            <person name="Zhang S."/>
            <person name="Zheng H."/>
            <person name="Huang Y."/>
            <person name="Zhou Y."/>
            <person name="Wang S."/>
            <person name="Zhao G.P."/>
            <person name="Liu X."/>
            <person name="St Leger R.J."/>
            <person name="Wang C."/>
        </authorList>
    </citation>
    <scope>NUCLEOTIDE SEQUENCE [LARGE SCALE GENOMIC DNA]</scope>
    <source>
        <strain evidence="8 9">CM01</strain>
    </source>
</reference>
<evidence type="ECO:0000256" key="3">
    <source>
        <dbReference type="ARBA" id="ARBA00023125"/>
    </source>
</evidence>
<dbReference type="InterPro" id="IPR050797">
    <property type="entry name" value="Carb_Metab_Trans_Reg"/>
</dbReference>
<organism evidence="8 9">
    <name type="scientific">Cordyceps militaris (strain CM01)</name>
    <name type="common">Caterpillar fungus</name>
    <dbReference type="NCBI Taxonomy" id="983644"/>
    <lineage>
        <taxon>Eukaryota</taxon>
        <taxon>Fungi</taxon>
        <taxon>Dikarya</taxon>
        <taxon>Ascomycota</taxon>
        <taxon>Pezizomycotina</taxon>
        <taxon>Sordariomycetes</taxon>
        <taxon>Hypocreomycetidae</taxon>
        <taxon>Hypocreales</taxon>
        <taxon>Cordycipitaceae</taxon>
        <taxon>Cordyceps</taxon>
    </lineage>
</organism>
<sequence>MSPSRDGEADDPNLNYPSPGAEAMDAGPFYNSNGRDDTQEHHEHSHQHVDGHVDDQGHLHTEEHPQHDSRPENLEELQLAAQLGQGLASADILPATDPSMSVDETGLRSIMPHPEPDHHTPSYVHDTPPSDHMVQHNMQVPVGPPISQYNLGGGVPPRKRSKVSRACDECRRKKIKCDAQSDTGETACSSCGRASINCLFSRVPQKRGPSKGYIKELADRINSIESKLESDGGMPQDEIDKLFSAERQRGTNGTATVDDANRKRPYSSISNDFSTSAPNRQAPWGSEPRSIPPEPAQSDTYYHNASLAPQPSALNDTPSKPVAEDVGDITMEDGEHVPNIDEGVLNDFLNSVQPLYPILATTKTRQQALLAHCPLTVRTAFEIALLAVGQSTAGDVQQASALLHDWESSEVPRTRATDIVHAQTLLLLIIDADWRSVSTLPFLLSRAVGLANSMKLWKLPAVDPAGETDSDDALSTRIWWSLIGMDRWYAAGTGKPAQIPDNSVVAPPGLDAILGDTCFYFTRLSKLLNRISYVISNLPAGVATADVPMAAILADYIENYREDLPARMDAGSFPLIHLAYWHCRLLVTLLTPGSTATETLWPTKEVTLLLLASPHLRSPLVNHYVSLAAMSLTTLSKSERTRDEALALAREIVEVGGNHWAGVRDRLAEVTRPMSSSAAADAAAASQSLQHLADLATAHEGAAPPESEAAAAAAAAAAAVAASLATGYLELA</sequence>
<dbReference type="InParanoid" id="G3JF36"/>
<dbReference type="STRING" id="983644.G3JF36"/>
<dbReference type="EMBL" id="JH126401">
    <property type="protein sequence ID" value="EGX93092.1"/>
    <property type="molecule type" value="Genomic_DNA"/>
</dbReference>
<feature type="compositionally biased region" description="Polar residues" evidence="6">
    <location>
        <begin position="267"/>
        <end position="279"/>
    </location>
</feature>
<dbReference type="GO" id="GO:0003677">
    <property type="term" value="F:DNA binding"/>
    <property type="evidence" value="ECO:0007669"/>
    <property type="project" value="UniProtKB-KW"/>
</dbReference>
<name>G3JF36_CORMM</name>
<evidence type="ECO:0000256" key="2">
    <source>
        <dbReference type="ARBA" id="ARBA00023015"/>
    </source>
</evidence>
<accession>G3JF36</accession>
<dbReference type="CDD" id="cd00067">
    <property type="entry name" value="GAL4"/>
    <property type="match status" value="1"/>
</dbReference>
<keyword evidence="1" id="KW-0479">Metal-binding</keyword>
<dbReference type="OrthoDB" id="5426978at2759"/>
<keyword evidence="9" id="KW-1185">Reference proteome</keyword>
<evidence type="ECO:0000313" key="8">
    <source>
        <dbReference type="EMBL" id="EGX93092.1"/>
    </source>
</evidence>
<dbReference type="PANTHER" id="PTHR31668">
    <property type="entry name" value="GLUCOSE TRANSPORT TRANSCRIPTION REGULATOR RGT1-RELATED-RELATED"/>
    <property type="match status" value="1"/>
</dbReference>
<dbReference type="KEGG" id="cmt:CCM_04464"/>
<dbReference type="SUPFAM" id="SSF57701">
    <property type="entry name" value="Zn2/Cys6 DNA-binding domain"/>
    <property type="match status" value="1"/>
</dbReference>
<dbReference type="GeneID" id="18166487"/>
<gene>
    <name evidence="8" type="ORF">CCM_04464</name>
</gene>
<dbReference type="PANTHER" id="PTHR31668:SF26">
    <property type="entry name" value="GLUCOSE TRANSPORT TRANSCRIPTION REGULATOR RGT1-RELATED"/>
    <property type="match status" value="1"/>
</dbReference>
<protein>
    <submittedName>
        <fullName evidence="8">Fungal transcriptional regulatory protein</fullName>
    </submittedName>
</protein>
<dbReference type="Pfam" id="PF00172">
    <property type="entry name" value="Zn_clus"/>
    <property type="match status" value="1"/>
</dbReference>
<feature type="domain" description="Zn(2)-C6 fungal-type" evidence="7">
    <location>
        <begin position="166"/>
        <end position="200"/>
    </location>
</feature>
<dbReference type="eggNOG" id="ENOG502QRVJ">
    <property type="taxonomic scope" value="Eukaryota"/>
</dbReference>
<dbReference type="Gene3D" id="4.10.240.10">
    <property type="entry name" value="Zn(2)-C6 fungal-type DNA-binding domain"/>
    <property type="match status" value="1"/>
</dbReference>
<dbReference type="CDD" id="cd12148">
    <property type="entry name" value="fungal_TF_MHR"/>
    <property type="match status" value="1"/>
</dbReference>
<dbReference type="AlphaFoldDB" id="G3JF36"/>
<keyword evidence="5" id="KW-0539">Nucleus</keyword>